<evidence type="ECO:0000313" key="4">
    <source>
        <dbReference type="Proteomes" id="UP000053558"/>
    </source>
</evidence>
<evidence type="ECO:0000313" key="3">
    <source>
        <dbReference type="EMBL" id="EIW87105.1"/>
    </source>
</evidence>
<feature type="compositionally biased region" description="Pro residues" evidence="1">
    <location>
        <begin position="190"/>
        <end position="200"/>
    </location>
</feature>
<dbReference type="KEGG" id="cput:CONPUDRAFT_116163"/>
<accession>A0A5M3N8D6</accession>
<gene>
    <name evidence="3" type="ORF">CONPUDRAFT_116163</name>
</gene>
<keyword evidence="2" id="KW-1133">Transmembrane helix</keyword>
<dbReference type="OrthoDB" id="3364107at2759"/>
<keyword evidence="2" id="KW-0472">Membrane</keyword>
<comment type="caution">
    <text evidence="3">The sequence shown here is derived from an EMBL/GenBank/DDBJ whole genome shotgun (WGS) entry which is preliminary data.</text>
</comment>
<feature type="transmembrane region" description="Helical" evidence="2">
    <location>
        <begin position="76"/>
        <end position="96"/>
    </location>
</feature>
<keyword evidence="4" id="KW-1185">Reference proteome</keyword>
<dbReference type="Proteomes" id="UP000053558">
    <property type="component" value="Unassembled WGS sequence"/>
</dbReference>
<dbReference type="EMBL" id="JH711573">
    <property type="protein sequence ID" value="EIW87105.1"/>
    <property type="molecule type" value="Genomic_DNA"/>
</dbReference>
<dbReference type="AlphaFoldDB" id="A0A5M3N8D6"/>
<organism evidence="3 4">
    <name type="scientific">Coniophora puteana (strain RWD-64-598)</name>
    <name type="common">Brown rot fungus</name>
    <dbReference type="NCBI Taxonomy" id="741705"/>
    <lineage>
        <taxon>Eukaryota</taxon>
        <taxon>Fungi</taxon>
        <taxon>Dikarya</taxon>
        <taxon>Basidiomycota</taxon>
        <taxon>Agaricomycotina</taxon>
        <taxon>Agaricomycetes</taxon>
        <taxon>Agaricomycetidae</taxon>
        <taxon>Boletales</taxon>
        <taxon>Coniophorineae</taxon>
        <taxon>Coniophoraceae</taxon>
        <taxon>Coniophora</taxon>
    </lineage>
</organism>
<dbReference type="GO" id="GO:0016020">
    <property type="term" value="C:membrane"/>
    <property type="evidence" value="ECO:0007669"/>
    <property type="project" value="UniProtKB-SubCell"/>
</dbReference>
<name>A0A5M3N8D6_CONPW</name>
<dbReference type="OMA" id="VWLSILW"/>
<keyword evidence="2" id="KW-0812">Transmembrane</keyword>
<evidence type="ECO:0000256" key="2">
    <source>
        <dbReference type="SAM" id="Phobius"/>
    </source>
</evidence>
<feature type="transmembrane region" description="Helical" evidence="2">
    <location>
        <begin position="12"/>
        <end position="34"/>
    </location>
</feature>
<feature type="region of interest" description="Disordered" evidence="1">
    <location>
        <begin position="174"/>
        <end position="208"/>
    </location>
</feature>
<sequence>MGALGIVRIVTLSLSLLFSIIVLGLSAHLISLTLEYFNLYFVFCALGVATAVLTFFTIPVMLIVDTMRQGAFTSMVVVELPWLFVLWILWVATGALTANADVFYFPEGCIYINDITQQACQEFKAIEAFAFLNFILLMIYTIAILVCAIVSATRGNDVWLGSVKTMDLGRNNGTAAQPPVSQYGGSAVSSPPPQGPPHPTGTPHSAQV</sequence>
<proteinExistence type="predicted"/>
<reference evidence="4" key="1">
    <citation type="journal article" date="2012" name="Science">
        <title>The Paleozoic origin of enzymatic lignin decomposition reconstructed from 31 fungal genomes.</title>
        <authorList>
            <person name="Floudas D."/>
            <person name="Binder M."/>
            <person name="Riley R."/>
            <person name="Barry K."/>
            <person name="Blanchette R.A."/>
            <person name="Henrissat B."/>
            <person name="Martinez A.T."/>
            <person name="Otillar R."/>
            <person name="Spatafora J.W."/>
            <person name="Yadav J.S."/>
            <person name="Aerts A."/>
            <person name="Benoit I."/>
            <person name="Boyd A."/>
            <person name="Carlson A."/>
            <person name="Copeland A."/>
            <person name="Coutinho P.M."/>
            <person name="de Vries R.P."/>
            <person name="Ferreira P."/>
            <person name="Findley K."/>
            <person name="Foster B."/>
            <person name="Gaskell J."/>
            <person name="Glotzer D."/>
            <person name="Gorecki P."/>
            <person name="Heitman J."/>
            <person name="Hesse C."/>
            <person name="Hori C."/>
            <person name="Igarashi K."/>
            <person name="Jurgens J.A."/>
            <person name="Kallen N."/>
            <person name="Kersten P."/>
            <person name="Kohler A."/>
            <person name="Kuees U."/>
            <person name="Kumar T.K.A."/>
            <person name="Kuo A."/>
            <person name="LaButti K."/>
            <person name="Larrondo L.F."/>
            <person name="Lindquist E."/>
            <person name="Ling A."/>
            <person name="Lombard V."/>
            <person name="Lucas S."/>
            <person name="Lundell T."/>
            <person name="Martin R."/>
            <person name="McLaughlin D.J."/>
            <person name="Morgenstern I."/>
            <person name="Morin E."/>
            <person name="Murat C."/>
            <person name="Nagy L.G."/>
            <person name="Nolan M."/>
            <person name="Ohm R.A."/>
            <person name="Patyshakuliyeva A."/>
            <person name="Rokas A."/>
            <person name="Ruiz-Duenas F.J."/>
            <person name="Sabat G."/>
            <person name="Salamov A."/>
            <person name="Samejima M."/>
            <person name="Schmutz J."/>
            <person name="Slot J.C."/>
            <person name="St John F."/>
            <person name="Stenlid J."/>
            <person name="Sun H."/>
            <person name="Sun S."/>
            <person name="Syed K."/>
            <person name="Tsang A."/>
            <person name="Wiebenga A."/>
            <person name="Young D."/>
            <person name="Pisabarro A."/>
            <person name="Eastwood D.C."/>
            <person name="Martin F."/>
            <person name="Cullen D."/>
            <person name="Grigoriev I.V."/>
            <person name="Hibbett D.S."/>
        </authorList>
    </citation>
    <scope>NUCLEOTIDE SEQUENCE [LARGE SCALE GENOMIC DNA]</scope>
    <source>
        <strain evidence="4">RWD-64-598 SS2</strain>
    </source>
</reference>
<dbReference type="RefSeq" id="XP_007763707.1">
    <property type="nucleotide sequence ID" value="XM_007765517.1"/>
</dbReference>
<dbReference type="GeneID" id="19199219"/>
<protein>
    <recommendedName>
        <fullName evidence="5">MARVEL domain-containing protein</fullName>
    </recommendedName>
</protein>
<evidence type="ECO:0008006" key="5">
    <source>
        <dbReference type="Google" id="ProtNLM"/>
    </source>
</evidence>
<feature type="transmembrane region" description="Helical" evidence="2">
    <location>
        <begin position="40"/>
        <end position="64"/>
    </location>
</feature>
<evidence type="ECO:0000256" key="1">
    <source>
        <dbReference type="SAM" id="MobiDB-lite"/>
    </source>
</evidence>
<feature type="transmembrane region" description="Helical" evidence="2">
    <location>
        <begin position="131"/>
        <end position="152"/>
    </location>
</feature>